<dbReference type="PANTHER" id="PTHR34185:SF1">
    <property type="entry name" value="DIADENYLATE CYCLASE"/>
    <property type="match status" value="1"/>
</dbReference>
<keyword evidence="3" id="KW-0808">Transferase</keyword>
<dbReference type="NCBIfam" id="TIGR00159">
    <property type="entry name" value="diadenylate cyclase CdaA"/>
    <property type="match status" value="1"/>
</dbReference>
<name>A0A381USU7_9ZZZZ</name>
<dbReference type="InterPro" id="IPR003390">
    <property type="entry name" value="DNA_integrity_scan_DisA_N"/>
</dbReference>
<dbReference type="InterPro" id="IPR050338">
    <property type="entry name" value="DisA"/>
</dbReference>
<evidence type="ECO:0000256" key="10">
    <source>
        <dbReference type="SAM" id="Phobius"/>
    </source>
</evidence>
<keyword evidence="6" id="KW-0547">Nucleotide-binding</keyword>
<evidence type="ECO:0000256" key="3">
    <source>
        <dbReference type="ARBA" id="ARBA00022679"/>
    </source>
</evidence>
<evidence type="ECO:0000256" key="8">
    <source>
        <dbReference type="ARBA" id="ARBA00022989"/>
    </source>
</evidence>
<keyword evidence="7" id="KW-0067">ATP-binding</keyword>
<proteinExistence type="inferred from homology"/>
<feature type="domain" description="DAC" evidence="11">
    <location>
        <begin position="85"/>
        <end position="240"/>
    </location>
</feature>
<dbReference type="GO" id="GO:0106408">
    <property type="term" value="F:diadenylate cyclase activity"/>
    <property type="evidence" value="ECO:0007669"/>
    <property type="project" value="UniProtKB-EC"/>
</dbReference>
<feature type="transmembrane region" description="Helical" evidence="10">
    <location>
        <begin position="67"/>
        <end position="84"/>
    </location>
</feature>
<dbReference type="EMBL" id="UINC01007034">
    <property type="protein sequence ID" value="SVA31044.1"/>
    <property type="molecule type" value="Genomic_DNA"/>
</dbReference>
<accession>A0A381USU7</accession>
<dbReference type="AlphaFoldDB" id="A0A381USU7"/>
<keyword evidence="9 10" id="KW-0472">Membrane</keyword>
<dbReference type="InterPro" id="IPR014046">
    <property type="entry name" value="C-di-AMP_synthase"/>
</dbReference>
<dbReference type="InterPro" id="IPR036888">
    <property type="entry name" value="DNA_integrity_DisA_N_sf"/>
</dbReference>
<dbReference type="Gene3D" id="3.40.1700.10">
    <property type="entry name" value="DNA integrity scanning protein, DisA, N-terminal domain"/>
    <property type="match status" value="1"/>
</dbReference>
<keyword evidence="4 10" id="KW-0812">Transmembrane</keyword>
<evidence type="ECO:0000256" key="7">
    <source>
        <dbReference type="ARBA" id="ARBA00022840"/>
    </source>
</evidence>
<dbReference type="GO" id="GO:0004016">
    <property type="term" value="F:adenylate cyclase activity"/>
    <property type="evidence" value="ECO:0007669"/>
    <property type="project" value="InterPro"/>
</dbReference>
<dbReference type="HAMAP" id="MF_01499">
    <property type="entry name" value="DacA"/>
    <property type="match status" value="1"/>
</dbReference>
<dbReference type="PROSITE" id="PS51794">
    <property type="entry name" value="DAC"/>
    <property type="match status" value="1"/>
</dbReference>
<comment type="catalytic activity">
    <reaction evidence="1">
        <text>2 ATP = 3',3'-c-di-AMP + 2 diphosphate</text>
        <dbReference type="Rhea" id="RHEA:35655"/>
        <dbReference type="ChEBI" id="CHEBI:30616"/>
        <dbReference type="ChEBI" id="CHEBI:33019"/>
        <dbReference type="ChEBI" id="CHEBI:71500"/>
        <dbReference type="EC" id="2.7.7.85"/>
    </reaction>
</comment>
<keyword evidence="5" id="KW-0548">Nucleotidyltransferase</keyword>
<evidence type="ECO:0000256" key="5">
    <source>
        <dbReference type="ARBA" id="ARBA00022695"/>
    </source>
</evidence>
<dbReference type="FunFam" id="3.40.1700.10:FF:000002">
    <property type="entry name" value="Diadenylate cyclase"/>
    <property type="match status" value="1"/>
</dbReference>
<evidence type="ECO:0000256" key="6">
    <source>
        <dbReference type="ARBA" id="ARBA00022741"/>
    </source>
</evidence>
<evidence type="ECO:0000256" key="9">
    <source>
        <dbReference type="ARBA" id="ARBA00023136"/>
    </source>
</evidence>
<evidence type="ECO:0000256" key="2">
    <source>
        <dbReference type="ARBA" id="ARBA00022475"/>
    </source>
</evidence>
<reference evidence="12" key="1">
    <citation type="submission" date="2018-05" db="EMBL/GenBank/DDBJ databases">
        <authorList>
            <person name="Lanie J.A."/>
            <person name="Ng W.-L."/>
            <person name="Kazmierczak K.M."/>
            <person name="Andrzejewski T.M."/>
            <person name="Davidsen T.M."/>
            <person name="Wayne K.J."/>
            <person name="Tettelin H."/>
            <person name="Glass J.I."/>
            <person name="Rusch D."/>
            <person name="Podicherti R."/>
            <person name="Tsui H.-C.T."/>
            <person name="Winkler M.E."/>
        </authorList>
    </citation>
    <scope>NUCLEOTIDE SEQUENCE</scope>
</reference>
<dbReference type="GO" id="GO:0006171">
    <property type="term" value="P:cAMP biosynthetic process"/>
    <property type="evidence" value="ECO:0007669"/>
    <property type="project" value="InterPro"/>
</dbReference>
<evidence type="ECO:0000313" key="12">
    <source>
        <dbReference type="EMBL" id="SVA31044.1"/>
    </source>
</evidence>
<dbReference type="SUPFAM" id="SSF143597">
    <property type="entry name" value="YojJ-like"/>
    <property type="match status" value="1"/>
</dbReference>
<dbReference type="PANTHER" id="PTHR34185">
    <property type="entry name" value="DIADENYLATE CYCLASE"/>
    <property type="match status" value="1"/>
</dbReference>
<dbReference type="Pfam" id="PF02457">
    <property type="entry name" value="DAC"/>
    <property type="match status" value="1"/>
</dbReference>
<protein>
    <recommendedName>
        <fullName evidence="11">DAC domain-containing protein</fullName>
    </recommendedName>
</protein>
<keyword evidence="8 10" id="KW-1133">Transmembrane helix</keyword>
<evidence type="ECO:0000256" key="4">
    <source>
        <dbReference type="ARBA" id="ARBA00022692"/>
    </source>
</evidence>
<sequence length="283" mass="31037">MEILVNILQGVVDYWRLVAEISILSVAFYYTLKFFRGTRGWPMVVALLGLIGATLLCAALKLTVLSALLTSLFGFSAVAVLVIFQPELRRLLAGLGNLTFFASLREQRENIEVIIQAVDRLSEARIGALIAIEQATHLQDIVESGIIVDCEASPEMLETIFFPNNAIHDGGVIINEDRILSAACIFPLTRRQDISKTIGTRHRAAIGMSEESDSLVIVVSEETGSISTAYKGQLVRGISQTKLRTTLTSVFVTPIRNHSFRSWIRSLKAKQGSAPTQAKATPH</sequence>
<dbReference type="PIRSF" id="PIRSF004793">
    <property type="entry name" value="UCP004793"/>
    <property type="match status" value="1"/>
</dbReference>
<gene>
    <name evidence="12" type="ORF">METZ01_LOCUS83898</name>
</gene>
<evidence type="ECO:0000259" key="11">
    <source>
        <dbReference type="PROSITE" id="PS51794"/>
    </source>
</evidence>
<dbReference type="GO" id="GO:0005524">
    <property type="term" value="F:ATP binding"/>
    <property type="evidence" value="ECO:0007669"/>
    <property type="project" value="UniProtKB-KW"/>
</dbReference>
<dbReference type="InterPro" id="IPR034701">
    <property type="entry name" value="CdaA"/>
</dbReference>
<evidence type="ECO:0000256" key="1">
    <source>
        <dbReference type="ARBA" id="ARBA00000877"/>
    </source>
</evidence>
<organism evidence="12">
    <name type="scientific">marine metagenome</name>
    <dbReference type="NCBI Taxonomy" id="408172"/>
    <lineage>
        <taxon>unclassified sequences</taxon>
        <taxon>metagenomes</taxon>
        <taxon>ecological metagenomes</taxon>
    </lineage>
</organism>
<feature type="transmembrane region" description="Helical" evidence="10">
    <location>
        <begin position="14"/>
        <end position="32"/>
    </location>
</feature>
<feature type="transmembrane region" description="Helical" evidence="10">
    <location>
        <begin position="44"/>
        <end position="61"/>
    </location>
</feature>
<keyword evidence="2" id="KW-1003">Cell membrane</keyword>